<dbReference type="PANTHER" id="PTHR43765">
    <property type="entry name" value="2-DEHYDROPANTOATE 2-REDUCTASE-RELATED"/>
    <property type="match status" value="1"/>
</dbReference>
<feature type="domain" description="Ketopantoate reductase C-terminal" evidence="6">
    <location>
        <begin position="393"/>
        <end position="496"/>
    </location>
</feature>
<evidence type="ECO:0000313" key="7">
    <source>
        <dbReference type="EMBL" id="KAJ2897369.1"/>
    </source>
</evidence>
<dbReference type="GO" id="GO:0005739">
    <property type="term" value="C:mitochondrion"/>
    <property type="evidence" value="ECO:0007669"/>
    <property type="project" value="TreeGrafter"/>
</dbReference>
<feature type="compositionally biased region" description="Acidic residues" evidence="4">
    <location>
        <begin position="620"/>
        <end position="645"/>
    </location>
</feature>
<feature type="compositionally biased region" description="Gly residues" evidence="4">
    <location>
        <begin position="371"/>
        <end position="381"/>
    </location>
</feature>
<feature type="region of interest" description="Disordered" evidence="4">
    <location>
        <begin position="191"/>
        <end position="240"/>
    </location>
</feature>
<dbReference type="EMBL" id="JAKWBI020000279">
    <property type="protein sequence ID" value="KAJ2897369.1"/>
    <property type="molecule type" value="Genomic_DNA"/>
</dbReference>
<comment type="similarity">
    <text evidence="1">Belongs to the ketopantoate reductase family.</text>
</comment>
<proteinExistence type="inferred from homology"/>
<evidence type="ECO:0000256" key="3">
    <source>
        <dbReference type="ARBA" id="ARBA00023002"/>
    </source>
</evidence>
<dbReference type="Gene3D" id="1.10.1040.10">
    <property type="entry name" value="N-(1-d-carboxylethyl)-l-norvaline Dehydrogenase, domain 2"/>
    <property type="match status" value="1"/>
</dbReference>
<dbReference type="InterPro" id="IPR013752">
    <property type="entry name" value="KPA_reductase"/>
</dbReference>
<evidence type="ECO:0000256" key="4">
    <source>
        <dbReference type="SAM" id="MobiDB-lite"/>
    </source>
</evidence>
<dbReference type="InterPro" id="IPR050838">
    <property type="entry name" value="Ketopantoate_reductase"/>
</dbReference>
<feature type="region of interest" description="Disordered" evidence="4">
    <location>
        <begin position="619"/>
        <end position="675"/>
    </location>
</feature>
<dbReference type="PANTHER" id="PTHR43765:SF2">
    <property type="entry name" value="2-DEHYDROPANTOATE 2-REDUCTASE"/>
    <property type="match status" value="1"/>
</dbReference>
<feature type="compositionally biased region" description="Basic and acidic residues" evidence="4">
    <location>
        <begin position="195"/>
        <end position="209"/>
    </location>
</feature>
<feature type="compositionally biased region" description="Low complexity" evidence="4">
    <location>
        <begin position="211"/>
        <end position="223"/>
    </location>
</feature>
<dbReference type="Pfam" id="PF02558">
    <property type="entry name" value="ApbA"/>
    <property type="match status" value="1"/>
</dbReference>
<feature type="region of interest" description="Disordered" evidence="4">
    <location>
        <begin position="530"/>
        <end position="560"/>
    </location>
</feature>
<name>A0AAD5RL77_9PEZI</name>
<evidence type="ECO:0000259" key="5">
    <source>
        <dbReference type="Pfam" id="PF02558"/>
    </source>
</evidence>
<evidence type="ECO:0000256" key="1">
    <source>
        <dbReference type="ARBA" id="ARBA00007870"/>
    </source>
</evidence>
<comment type="caution">
    <text evidence="7">The sequence shown here is derived from an EMBL/GenBank/DDBJ whole genome shotgun (WGS) entry which is preliminary data.</text>
</comment>
<evidence type="ECO:0000259" key="6">
    <source>
        <dbReference type="Pfam" id="PF08546"/>
    </source>
</evidence>
<protein>
    <submittedName>
        <fullName evidence="7">2-dehydropantoate 2-reductase-like protein</fullName>
    </submittedName>
</protein>
<sequence length="675" mass="72515">MGLFIGQALARSRKADVTFLFHDKEKLKSFKGCGKSISVSKTFARGKNAAASGSAPPATTSGNDPSGGGGGGGGGKDGNTSKLPRQKIQKRKKDLRVAGFSAELTSTAAAAVVAVGEIQTPYEEDIESLVVATKSGAAAAAVGSVAHRLSGESHVLFVPNVMGIAQEVCRMARKNNDKGRPPRLYQAVVSHVVRQKHEEVEGKKLERGKTSPSSSSSSSSSSSGDETNQEPEAEPVPEPRANLELEPEPELKPVPWHIVHAARGTFETGVMEITRPAKKNKKKKKKQKLHHRQHSREATSQAPLIKAMRETPELSCNLQAPGDVQMLQLMQLVVDAVVSPLMALYGIEDGALLYDDRLGGDGGGDKKGSEEGGGGGGGGGTSSQPRKVGLGAILKSEFKRTWPLLLDELRQVAEREAGSSLPRGDRTRTLFTTEEATREVEDRIKGTGASTSSMLRDLRAGRDSGIEHRNGYFRRKAVDLGIEAPLNRLVVDLIEEWEAEGKNDKYGTRDEEIMWRELAKCPLASRVDNVQGYPGSSSSSSSSWTGAAQRDHPVDGGSGGVRHFRLRKVLIRDDLQRAGVRDKLTRLDAKNEGRVLSVRRVQTRDEVRKKLLGVSGYADADADADADAGGDQDEVPPAGPDDDGNEAGHERTASPVRRVPLNYEVLKPQNPRQGP</sequence>
<keyword evidence="2" id="KW-0521">NADP</keyword>
<feature type="compositionally biased region" description="Gly residues" evidence="4">
    <location>
        <begin position="65"/>
        <end position="77"/>
    </location>
</feature>
<dbReference type="InterPro" id="IPR013332">
    <property type="entry name" value="KPR_N"/>
</dbReference>
<keyword evidence="3" id="KW-0560">Oxidoreductase</keyword>
<reference evidence="7" key="1">
    <citation type="submission" date="2022-07" db="EMBL/GenBank/DDBJ databases">
        <title>Draft genome sequence of Zalerion maritima ATCC 34329, a (micro)plastics degrading marine fungus.</title>
        <authorList>
            <person name="Paco A."/>
            <person name="Goncalves M.F.M."/>
            <person name="Rocha-Santos T.A.P."/>
            <person name="Alves A."/>
        </authorList>
    </citation>
    <scope>NUCLEOTIDE SEQUENCE</scope>
    <source>
        <strain evidence="7">ATCC 34329</strain>
    </source>
</reference>
<evidence type="ECO:0000256" key="2">
    <source>
        <dbReference type="ARBA" id="ARBA00022857"/>
    </source>
</evidence>
<dbReference type="GO" id="GO:0050661">
    <property type="term" value="F:NADP binding"/>
    <property type="evidence" value="ECO:0007669"/>
    <property type="project" value="TreeGrafter"/>
</dbReference>
<dbReference type="GO" id="GO:0008677">
    <property type="term" value="F:2-dehydropantoate 2-reductase activity"/>
    <property type="evidence" value="ECO:0007669"/>
    <property type="project" value="TreeGrafter"/>
</dbReference>
<keyword evidence="8" id="KW-1185">Reference proteome</keyword>
<feature type="region of interest" description="Disordered" evidence="4">
    <location>
        <begin position="274"/>
        <end position="301"/>
    </location>
</feature>
<evidence type="ECO:0000313" key="8">
    <source>
        <dbReference type="Proteomes" id="UP001201980"/>
    </source>
</evidence>
<gene>
    <name evidence="7" type="ORF">MKZ38_004707</name>
</gene>
<feature type="region of interest" description="Disordered" evidence="4">
    <location>
        <begin position="46"/>
        <end position="90"/>
    </location>
</feature>
<dbReference type="AlphaFoldDB" id="A0AAD5RL77"/>
<dbReference type="Pfam" id="PF08546">
    <property type="entry name" value="ApbA_C"/>
    <property type="match status" value="1"/>
</dbReference>
<feature type="region of interest" description="Disordered" evidence="4">
    <location>
        <begin position="362"/>
        <end position="387"/>
    </location>
</feature>
<accession>A0AAD5RL77</accession>
<dbReference type="InterPro" id="IPR008927">
    <property type="entry name" value="6-PGluconate_DH-like_C_sf"/>
</dbReference>
<dbReference type="InterPro" id="IPR013328">
    <property type="entry name" value="6PGD_dom2"/>
</dbReference>
<feature type="compositionally biased region" description="Basic residues" evidence="4">
    <location>
        <begin position="276"/>
        <end position="294"/>
    </location>
</feature>
<feature type="domain" description="Ketopantoate reductase N-terminal" evidence="5">
    <location>
        <begin position="94"/>
        <end position="196"/>
    </location>
</feature>
<dbReference type="Proteomes" id="UP001201980">
    <property type="component" value="Unassembled WGS sequence"/>
</dbReference>
<organism evidence="7 8">
    <name type="scientific">Zalerion maritima</name>
    <dbReference type="NCBI Taxonomy" id="339359"/>
    <lineage>
        <taxon>Eukaryota</taxon>
        <taxon>Fungi</taxon>
        <taxon>Dikarya</taxon>
        <taxon>Ascomycota</taxon>
        <taxon>Pezizomycotina</taxon>
        <taxon>Sordariomycetes</taxon>
        <taxon>Lulworthiomycetidae</taxon>
        <taxon>Lulworthiales</taxon>
        <taxon>Lulworthiaceae</taxon>
        <taxon>Zalerion</taxon>
    </lineage>
</organism>
<dbReference type="SUPFAM" id="SSF48179">
    <property type="entry name" value="6-phosphogluconate dehydrogenase C-terminal domain-like"/>
    <property type="match status" value="1"/>
</dbReference>
<feature type="compositionally biased region" description="Low complexity" evidence="4">
    <location>
        <begin position="49"/>
        <end position="62"/>
    </location>
</feature>